<accession>A0A4Q0VN21</accession>
<dbReference type="AlphaFoldDB" id="A0A4Q0VN21"/>
<protein>
    <submittedName>
        <fullName evidence="1">Uncharacterized protein</fullName>
    </submittedName>
</protein>
<reference evidence="1 2" key="1">
    <citation type="journal article" date="2019" name="Int. J. Syst. Evol. Microbiol.">
        <title>Anaerobacillus alkaliphilus sp. nov., a novel alkaliphilic and moderately halophilic bacterium.</title>
        <authorList>
            <person name="Borsodi A.K."/>
            <person name="Aszalos J.M."/>
            <person name="Bihari P."/>
            <person name="Nagy I."/>
            <person name="Schumann P."/>
            <person name="Sproer C."/>
            <person name="Kovacs A.L."/>
            <person name="Boka K."/>
            <person name="Dobosy P."/>
            <person name="Ovari M."/>
            <person name="Szili-Kovacs T."/>
            <person name="Toth E."/>
        </authorList>
    </citation>
    <scope>NUCLEOTIDE SEQUENCE [LARGE SCALE GENOMIC DNA]</scope>
    <source>
        <strain evidence="1 2">B16-10</strain>
    </source>
</reference>
<proteinExistence type="predicted"/>
<sequence>MDNYDVRQRIEQITSEYIYKDDVVVLTDEDMFNRILIASDQLRIGSTKNDSGTSVIDFYGEYGQTKLN</sequence>
<comment type="caution">
    <text evidence="1">The sequence shown here is derived from an EMBL/GenBank/DDBJ whole genome shotgun (WGS) entry which is preliminary data.</text>
</comment>
<gene>
    <name evidence="1" type="ORF">DS745_22290</name>
</gene>
<evidence type="ECO:0000313" key="1">
    <source>
        <dbReference type="EMBL" id="RXI96444.1"/>
    </source>
</evidence>
<dbReference type="Proteomes" id="UP000290649">
    <property type="component" value="Unassembled WGS sequence"/>
</dbReference>
<dbReference type="RefSeq" id="WP_129080421.1">
    <property type="nucleotide sequence ID" value="NZ_QOUX01000047.1"/>
</dbReference>
<evidence type="ECO:0000313" key="2">
    <source>
        <dbReference type="Proteomes" id="UP000290649"/>
    </source>
</evidence>
<dbReference type="EMBL" id="QOUX01000047">
    <property type="protein sequence ID" value="RXI96444.1"/>
    <property type="molecule type" value="Genomic_DNA"/>
</dbReference>
<organism evidence="1 2">
    <name type="scientific">Anaerobacillus alkaliphilus</name>
    <dbReference type="NCBI Taxonomy" id="1548597"/>
    <lineage>
        <taxon>Bacteria</taxon>
        <taxon>Bacillati</taxon>
        <taxon>Bacillota</taxon>
        <taxon>Bacilli</taxon>
        <taxon>Bacillales</taxon>
        <taxon>Bacillaceae</taxon>
        <taxon>Anaerobacillus</taxon>
    </lineage>
</organism>
<name>A0A4Q0VN21_9BACI</name>
<keyword evidence="2" id="KW-1185">Reference proteome</keyword>